<gene>
    <name evidence="1" type="ORF">GCM10010411_70050</name>
</gene>
<keyword evidence="2" id="KW-1185">Reference proteome</keyword>
<proteinExistence type="predicted"/>
<dbReference type="Proteomes" id="UP001501509">
    <property type="component" value="Unassembled WGS sequence"/>
</dbReference>
<comment type="caution">
    <text evidence="1">The sequence shown here is derived from an EMBL/GenBank/DDBJ whole genome shotgun (WGS) entry which is preliminary data.</text>
</comment>
<name>A0ABP6CRA2_9ACTN</name>
<evidence type="ECO:0000313" key="2">
    <source>
        <dbReference type="Proteomes" id="UP001501509"/>
    </source>
</evidence>
<dbReference type="EMBL" id="BAAATD010000011">
    <property type="protein sequence ID" value="GAA2623787.1"/>
    <property type="molecule type" value="Genomic_DNA"/>
</dbReference>
<sequence>MTLSEGTVAFADCQPAAGAGLGLSAMAPGTGSGLGDGVALRGSLHGTAVRIDCNGTYGVMVAIYRMAVLYLLFPPRWRNTGRQTVTR</sequence>
<accession>A0ABP6CRA2</accession>
<organism evidence="1 2">
    <name type="scientific">Actinomadura fulvescens</name>
    <dbReference type="NCBI Taxonomy" id="46160"/>
    <lineage>
        <taxon>Bacteria</taxon>
        <taxon>Bacillati</taxon>
        <taxon>Actinomycetota</taxon>
        <taxon>Actinomycetes</taxon>
        <taxon>Streptosporangiales</taxon>
        <taxon>Thermomonosporaceae</taxon>
        <taxon>Actinomadura</taxon>
    </lineage>
</organism>
<evidence type="ECO:0000313" key="1">
    <source>
        <dbReference type="EMBL" id="GAA2623787.1"/>
    </source>
</evidence>
<protein>
    <submittedName>
        <fullName evidence="1">Uncharacterized protein</fullName>
    </submittedName>
</protein>
<reference evidence="2" key="1">
    <citation type="journal article" date="2019" name="Int. J. Syst. Evol. Microbiol.">
        <title>The Global Catalogue of Microorganisms (GCM) 10K type strain sequencing project: providing services to taxonomists for standard genome sequencing and annotation.</title>
        <authorList>
            <consortium name="The Broad Institute Genomics Platform"/>
            <consortium name="The Broad Institute Genome Sequencing Center for Infectious Disease"/>
            <person name="Wu L."/>
            <person name="Ma J."/>
        </authorList>
    </citation>
    <scope>NUCLEOTIDE SEQUENCE [LARGE SCALE GENOMIC DNA]</scope>
    <source>
        <strain evidence="2">JCM 6833</strain>
    </source>
</reference>